<evidence type="ECO:0000313" key="2">
    <source>
        <dbReference type="EMBL" id="TEB27307.1"/>
    </source>
</evidence>
<dbReference type="STRING" id="71717.A0A4Y7SZL1"/>
<dbReference type="SUPFAM" id="SSF56349">
    <property type="entry name" value="DNA breaking-rejoining enzymes"/>
    <property type="match status" value="1"/>
</dbReference>
<name>A0A4Y7SZL1_COPMI</name>
<dbReference type="InterPro" id="IPR011010">
    <property type="entry name" value="DNA_brk_join_enz"/>
</dbReference>
<comment type="caution">
    <text evidence="2">The sequence shown here is derived from an EMBL/GenBank/DDBJ whole genome shotgun (WGS) entry which is preliminary data.</text>
</comment>
<dbReference type="Gene3D" id="1.10.443.10">
    <property type="entry name" value="Intergrase catalytic core"/>
    <property type="match status" value="1"/>
</dbReference>
<dbReference type="GO" id="GO:0015074">
    <property type="term" value="P:DNA integration"/>
    <property type="evidence" value="ECO:0007669"/>
    <property type="project" value="InterPro"/>
</dbReference>
<evidence type="ECO:0000313" key="3">
    <source>
        <dbReference type="Proteomes" id="UP000298030"/>
    </source>
</evidence>
<dbReference type="OrthoDB" id="5598396at2759"/>
<dbReference type="Proteomes" id="UP000298030">
    <property type="component" value="Unassembled WGS sequence"/>
</dbReference>
<protein>
    <submittedName>
        <fullName evidence="2">Uncharacterized protein</fullName>
    </submittedName>
</protein>
<proteinExistence type="predicted"/>
<feature type="non-terminal residue" evidence="2">
    <location>
        <position position="232"/>
    </location>
</feature>
<organism evidence="2 3">
    <name type="scientific">Coprinellus micaceus</name>
    <name type="common">Glistening ink-cap mushroom</name>
    <name type="synonym">Coprinus micaceus</name>
    <dbReference type="NCBI Taxonomy" id="71717"/>
    <lineage>
        <taxon>Eukaryota</taxon>
        <taxon>Fungi</taxon>
        <taxon>Dikarya</taxon>
        <taxon>Basidiomycota</taxon>
        <taxon>Agaricomycotina</taxon>
        <taxon>Agaricomycetes</taxon>
        <taxon>Agaricomycetidae</taxon>
        <taxon>Agaricales</taxon>
        <taxon>Agaricineae</taxon>
        <taxon>Psathyrellaceae</taxon>
        <taxon>Coprinellus</taxon>
    </lineage>
</organism>
<keyword evidence="1" id="KW-0233">DNA recombination</keyword>
<dbReference type="EMBL" id="QPFP01000041">
    <property type="protein sequence ID" value="TEB27307.1"/>
    <property type="molecule type" value="Genomic_DNA"/>
</dbReference>
<accession>A0A4Y7SZL1</accession>
<dbReference type="InterPro" id="IPR013762">
    <property type="entry name" value="Integrase-like_cat_sf"/>
</dbReference>
<sequence>LSDHIMFLSDHIKVNSVVTYLSGIVMILEPYYPDVRQVRHSRLVQDTITGCRCLRNFPTSCKSPLTIPMLQLVIQQSSSSYDDTLFLSLLLVGFHGLLRLGELCDPDKPSLHNPAKRVHRSSVKEIDCDCITFLLPTTKVDWFFEGNLVLIKSIWTGVDAMTTFRRYLTLRDAQHPYSSLLWLTSSGDVPTHSFFQHHLRAFNFGPNYSDQSMRAGGATAWADKGAPTNIIQ</sequence>
<dbReference type="GO" id="GO:0003677">
    <property type="term" value="F:DNA binding"/>
    <property type="evidence" value="ECO:0007669"/>
    <property type="project" value="InterPro"/>
</dbReference>
<evidence type="ECO:0000256" key="1">
    <source>
        <dbReference type="ARBA" id="ARBA00023172"/>
    </source>
</evidence>
<reference evidence="2 3" key="1">
    <citation type="journal article" date="2019" name="Nat. Ecol. Evol.">
        <title>Megaphylogeny resolves global patterns of mushroom evolution.</title>
        <authorList>
            <person name="Varga T."/>
            <person name="Krizsan K."/>
            <person name="Foldi C."/>
            <person name="Dima B."/>
            <person name="Sanchez-Garcia M."/>
            <person name="Sanchez-Ramirez S."/>
            <person name="Szollosi G.J."/>
            <person name="Szarkandi J.G."/>
            <person name="Papp V."/>
            <person name="Albert L."/>
            <person name="Andreopoulos W."/>
            <person name="Angelini C."/>
            <person name="Antonin V."/>
            <person name="Barry K.W."/>
            <person name="Bougher N.L."/>
            <person name="Buchanan P."/>
            <person name="Buyck B."/>
            <person name="Bense V."/>
            <person name="Catcheside P."/>
            <person name="Chovatia M."/>
            <person name="Cooper J."/>
            <person name="Damon W."/>
            <person name="Desjardin D."/>
            <person name="Finy P."/>
            <person name="Geml J."/>
            <person name="Haridas S."/>
            <person name="Hughes K."/>
            <person name="Justo A."/>
            <person name="Karasinski D."/>
            <person name="Kautmanova I."/>
            <person name="Kiss B."/>
            <person name="Kocsube S."/>
            <person name="Kotiranta H."/>
            <person name="LaButti K.M."/>
            <person name="Lechner B.E."/>
            <person name="Liimatainen K."/>
            <person name="Lipzen A."/>
            <person name="Lukacs Z."/>
            <person name="Mihaltcheva S."/>
            <person name="Morgado L.N."/>
            <person name="Niskanen T."/>
            <person name="Noordeloos M.E."/>
            <person name="Ohm R.A."/>
            <person name="Ortiz-Santana B."/>
            <person name="Ovrebo C."/>
            <person name="Racz N."/>
            <person name="Riley R."/>
            <person name="Savchenko A."/>
            <person name="Shiryaev A."/>
            <person name="Soop K."/>
            <person name="Spirin V."/>
            <person name="Szebenyi C."/>
            <person name="Tomsovsky M."/>
            <person name="Tulloss R.E."/>
            <person name="Uehling J."/>
            <person name="Grigoriev I.V."/>
            <person name="Vagvolgyi C."/>
            <person name="Papp T."/>
            <person name="Martin F.M."/>
            <person name="Miettinen O."/>
            <person name="Hibbett D.S."/>
            <person name="Nagy L.G."/>
        </authorList>
    </citation>
    <scope>NUCLEOTIDE SEQUENCE [LARGE SCALE GENOMIC DNA]</scope>
    <source>
        <strain evidence="2 3">FP101781</strain>
    </source>
</reference>
<keyword evidence="3" id="KW-1185">Reference proteome</keyword>
<feature type="non-terminal residue" evidence="2">
    <location>
        <position position="1"/>
    </location>
</feature>
<dbReference type="GO" id="GO:0006310">
    <property type="term" value="P:DNA recombination"/>
    <property type="evidence" value="ECO:0007669"/>
    <property type="project" value="UniProtKB-KW"/>
</dbReference>
<dbReference type="AlphaFoldDB" id="A0A4Y7SZL1"/>
<gene>
    <name evidence="2" type="ORF">FA13DRAFT_1570002</name>
</gene>